<dbReference type="GO" id="GO:0017108">
    <property type="term" value="F:5'-flap endonuclease activity"/>
    <property type="evidence" value="ECO:0007669"/>
    <property type="project" value="InterPro"/>
</dbReference>
<keyword evidence="1" id="KW-0540">Nuclease</keyword>
<dbReference type="SMART" id="SM00279">
    <property type="entry name" value="HhH2"/>
    <property type="match status" value="1"/>
</dbReference>
<dbReference type="SUPFAM" id="SSF47807">
    <property type="entry name" value="5' to 3' exonuclease, C-terminal subdomain"/>
    <property type="match status" value="1"/>
</dbReference>
<dbReference type="PANTHER" id="PTHR42646:SF2">
    <property type="entry name" value="5'-3' EXONUCLEASE FAMILY PROTEIN"/>
    <property type="match status" value="1"/>
</dbReference>
<comment type="function">
    <text evidence="3">5'-3' exonuclease acting preferentially on double-stranded DNA.</text>
</comment>
<evidence type="ECO:0000313" key="7">
    <source>
        <dbReference type="Proteomes" id="UP000277803"/>
    </source>
</evidence>
<dbReference type="Gene3D" id="3.40.50.1010">
    <property type="entry name" value="5'-nuclease"/>
    <property type="match status" value="1"/>
</dbReference>
<dbReference type="Pfam" id="PF02739">
    <property type="entry name" value="5_3_exonuc_N"/>
    <property type="match status" value="1"/>
</dbReference>
<gene>
    <name evidence="6" type="ORF">D2965_08405</name>
</gene>
<dbReference type="InterPro" id="IPR036279">
    <property type="entry name" value="5-3_exonuclease_C_sf"/>
</dbReference>
<protein>
    <recommendedName>
        <fullName evidence="4">5'-3' exonuclease</fullName>
    </recommendedName>
</protein>
<evidence type="ECO:0000259" key="5">
    <source>
        <dbReference type="SMART" id="SM00475"/>
    </source>
</evidence>
<dbReference type="InterPro" id="IPR029060">
    <property type="entry name" value="PIN-like_dom_sf"/>
</dbReference>
<dbReference type="RefSeq" id="WP_119982874.1">
    <property type="nucleotide sequence ID" value="NZ_QXZZ01000036.1"/>
</dbReference>
<sequence>MATKKKTKLLIDADMMIYLALQNAETEHDWGDGFYTLSAFFPDATMSFDSHLADLVPLVLEHWDIEGEYEIIMAMTDLKGNFRKELNHEYKANRKSKRRPMMFIRMREWVKENFNVMMIDNLEADDCIGISADKNSIMISGDKDFRSIPCRFYDFLRNEFYDTTPEEAHYFHMYQTLIGDTADNYKGCPKIGEVRAKRLLDEDCSWEAVVRAYKANGSTEEEALMNARLSFILQKGYYNKKTKEVKLWTP</sequence>
<evidence type="ECO:0000256" key="4">
    <source>
        <dbReference type="ARBA" id="ARBA00050026"/>
    </source>
</evidence>
<organism evidence="6 7">
    <name type="scientific">Veillonella atypica</name>
    <dbReference type="NCBI Taxonomy" id="39777"/>
    <lineage>
        <taxon>Bacteria</taxon>
        <taxon>Bacillati</taxon>
        <taxon>Bacillota</taxon>
        <taxon>Negativicutes</taxon>
        <taxon>Veillonellales</taxon>
        <taxon>Veillonellaceae</taxon>
        <taxon>Veillonella</taxon>
    </lineage>
</organism>
<dbReference type="GO" id="GO:0003677">
    <property type="term" value="F:DNA binding"/>
    <property type="evidence" value="ECO:0007669"/>
    <property type="project" value="InterPro"/>
</dbReference>
<evidence type="ECO:0000256" key="1">
    <source>
        <dbReference type="ARBA" id="ARBA00022722"/>
    </source>
</evidence>
<keyword evidence="6" id="KW-0269">Exonuclease</keyword>
<accession>A0A3A6W7L2</accession>
<evidence type="ECO:0000256" key="2">
    <source>
        <dbReference type="ARBA" id="ARBA00022801"/>
    </source>
</evidence>
<dbReference type="InterPro" id="IPR020046">
    <property type="entry name" value="5-3_exonucl_a-hlix_arch_N"/>
</dbReference>
<dbReference type="Proteomes" id="UP000277803">
    <property type="component" value="Unassembled WGS sequence"/>
</dbReference>
<proteinExistence type="predicted"/>
<reference evidence="6 7" key="1">
    <citation type="submission" date="2018-09" db="EMBL/GenBank/DDBJ databases">
        <title>Genome sequence of Veillonella atypica isolated from periodontal Korean patients.</title>
        <authorList>
            <person name="Lee J.-H."/>
            <person name="Moon J.-H."/>
            <person name="Shin S.-Y."/>
        </authorList>
    </citation>
    <scope>NUCLEOTIDE SEQUENCE [LARGE SCALE GENOMIC DNA]</scope>
    <source>
        <strain evidence="6 7">KHUD_V1</strain>
    </source>
</reference>
<dbReference type="InterPro" id="IPR008918">
    <property type="entry name" value="HhH2"/>
</dbReference>
<evidence type="ECO:0000313" key="6">
    <source>
        <dbReference type="EMBL" id="RJY49977.1"/>
    </source>
</evidence>
<dbReference type="Gene3D" id="1.10.150.20">
    <property type="entry name" value="5' to 3' exonuclease, C-terminal subdomain"/>
    <property type="match status" value="1"/>
</dbReference>
<dbReference type="InterPro" id="IPR002421">
    <property type="entry name" value="5-3_exonuclease"/>
</dbReference>
<dbReference type="PANTHER" id="PTHR42646">
    <property type="entry name" value="FLAP ENDONUCLEASE XNI"/>
    <property type="match status" value="1"/>
</dbReference>
<dbReference type="GO" id="GO:0033567">
    <property type="term" value="P:DNA replication, Okazaki fragment processing"/>
    <property type="evidence" value="ECO:0007669"/>
    <property type="project" value="InterPro"/>
</dbReference>
<keyword evidence="2" id="KW-0378">Hydrolase</keyword>
<evidence type="ECO:0000256" key="3">
    <source>
        <dbReference type="ARBA" id="ARBA00049957"/>
    </source>
</evidence>
<dbReference type="AlphaFoldDB" id="A0A3A6W7L2"/>
<dbReference type="SMART" id="SM00475">
    <property type="entry name" value="53EXOc"/>
    <property type="match status" value="1"/>
</dbReference>
<comment type="caution">
    <text evidence="6">The sequence shown here is derived from an EMBL/GenBank/DDBJ whole genome shotgun (WGS) entry which is preliminary data.</text>
</comment>
<dbReference type="EMBL" id="QXZZ01000036">
    <property type="protein sequence ID" value="RJY49977.1"/>
    <property type="molecule type" value="Genomic_DNA"/>
</dbReference>
<name>A0A3A6W7L2_9FIRM</name>
<dbReference type="InterPro" id="IPR038969">
    <property type="entry name" value="FEN"/>
</dbReference>
<dbReference type="SUPFAM" id="SSF88723">
    <property type="entry name" value="PIN domain-like"/>
    <property type="match status" value="1"/>
</dbReference>
<dbReference type="GO" id="GO:0008409">
    <property type="term" value="F:5'-3' exonuclease activity"/>
    <property type="evidence" value="ECO:0007669"/>
    <property type="project" value="InterPro"/>
</dbReference>
<feature type="domain" description="5'-3' exonuclease" evidence="5">
    <location>
        <begin position="5"/>
        <end position="243"/>
    </location>
</feature>